<dbReference type="HAMAP" id="MF_00651">
    <property type="entry name" value="Nuclease_YqgF"/>
    <property type="match status" value="1"/>
</dbReference>
<dbReference type="SUPFAM" id="SSF53098">
    <property type="entry name" value="Ribonuclease H-like"/>
    <property type="match status" value="1"/>
</dbReference>
<evidence type="ECO:0000256" key="4">
    <source>
        <dbReference type="ARBA" id="ARBA00022801"/>
    </source>
</evidence>
<sequence>MGRILGLDVGDKTIGMAVSDELKWTAQAAGSIRRAGKKTDFPAIINFAQENQVEEIVIGLPKNMDNSLGEQAKKVLTFSRRLQGRLGADVKVTLWDERLSSSAAEKTLIAANVTRKKRKHVIDTMAAVLILQGYLDSLSP</sequence>
<dbReference type="InterPro" id="IPR012337">
    <property type="entry name" value="RNaseH-like_sf"/>
</dbReference>
<comment type="caution">
    <text evidence="7">The sequence shown here is derived from an EMBL/GenBank/DDBJ whole genome shotgun (WGS) entry which is preliminary data.</text>
</comment>
<comment type="subcellular location">
    <subcellularLocation>
        <location evidence="5">Cytoplasm</location>
    </subcellularLocation>
</comment>
<dbReference type="EC" id="3.1.-.-" evidence="5"/>
<dbReference type="PANTHER" id="PTHR33317:SF4">
    <property type="entry name" value="POLYNUCLEOTIDYL TRANSFERASE, RIBONUCLEASE H-LIKE SUPERFAMILY PROTEIN"/>
    <property type="match status" value="1"/>
</dbReference>
<dbReference type="Pfam" id="PF03652">
    <property type="entry name" value="RuvX"/>
    <property type="match status" value="1"/>
</dbReference>
<evidence type="ECO:0000259" key="6">
    <source>
        <dbReference type="SMART" id="SM00732"/>
    </source>
</evidence>
<dbReference type="PANTHER" id="PTHR33317">
    <property type="entry name" value="POLYNUCLEOTIDYL TRANSFERASE, RIBONUCLEASE H-LIKE SUPERFAMILY PROTEIN"/>
    <property type="match status" value="1"/>
</dbReference>
<keyword evidence="2 5" id="KW-0690">Ribosome biogenesis</keyword>
<dbReference type="InterPro" id="IPR037027">
    <property type="entry name" value="YqgF/RNaseH-like_dom_sf"/>
</dbReference>
<protein>
    <recommendedName>
        <fullName evidence="5">Putative pre-16S rRNA nuclease</fullName>
        <ecNumber evidence="5">3.1.-.-</ecNumber>
    </recommendedName>
</protein>
<name>A0A2G6E4R4_9BACT</name>
<feature type="domain" description="YqgF/RNase H-like" evidence="6">
    <location>
        <begin position="2"/>
        <end position="104"/>
    </location>
</feature>
<evidence type="ECO:0000256" key="1">
    <source>
        <dbReference type="ARBA" id="ARBA00022490"/>
    </source>
</evidence>
<evidence type="ECO:0000256" key="2">
    <source>
        <dbReference type="ARBA" id="ARBA00022517"/>
    </source>
</evidence>
<dbReference type="GO" id="GO:0004518">
    <property type="term" value="F:nuclease activity"/>
    <property type="evidence" value="ECO:0007669"/>
    <property type="project" value="UniProtKB-KW"/>
</dbReference>
<dbReference type="Proteomes" id="UP000229740">
    <property type="component" value="Unassembled WGS sequence"/>
</dbReference>
<dbReference type="GO" id="GO:0005829">
    <property type="term" value="C:cytosol"/>
    <property type="evidence" value="ECO:0007669"/>
    <property type="project" value="TreeGrafter"/>
</dbReference>
<dbReference type="GO" id="GO:0000967">
    <property type="term" value="P:rRNA 5'-end processing"/>
    <property type="evidence" value="ECO:0007669"/>
    <property type="project" value="UniProtKB-UniRule"/>
</dbReference>
<dbReference type="EMBL" id="PDPS01000031">
    <property type="protein sequence ID" value="PID56741.1"/>
    <property type="molecule type" value="Genomic_DNA"/>
</dbReference>
<keyword evidence="3 5" id="KW-0540">Nuclease</keyword>
<keyword evidence="1 5" id="KW-0963">Cytoplasm</keyword>
<dbReference type="InterPro" id="IPR005227">
    <property type="entry name" value="YqgF"/>
</dbReference>
<comment type="similarity">
    <text evidence="5">Belongs to the YqgF HJR family.</text>
</comment>
<dbReference type="Gene3D" id="3.30.420.140">
    <property type="entry name" value="YqgF/RNase H-like domain"/>
    <property type="match status" value="1"/>
</dbReference>
<reference evidence="7 8" key="1">
    <citation type="submission" date="2017-10" db="EMBL/GenBank/DDBJ databases">
        <title>Novel microbial diversity and functional potential in the marine mammal oral microbiome.</title>
        <authorList>
            <person name="Dudek N.K."/>
            <person name="Sun C.L."/>
            <person name="Burstein D."/>
            <person name="Kantor R.S."/>
            <person name="Aliaga Goltsman D.S."/>
            <person name="Bik E.M."/>
            <person name="Thomas B.C."/>
            <person name="Banfield J.F."/>
            <person name="Relman D.A."/>
        </authorList>
    </citation>
    <scope>NUCLEOTIDE SEQUENCE [LARGE SCALE GENOMIC DNA]</scope>
    <source>
        <strain evidence="7">DOLZORAL124_49_17</strain>
    </source>
</reference>
<dbReference type="NCBIfam" id="TIGR00250">
    <property type="entry name" value="RNAse_H_YqgF"/>
    <property type="match status" value="1"/>
</dbReference>
<dbReference type="GO" id="GO:0016788">
    <property type="term" value="F:hydrolase activity, acting on ester bonds"/>
    <property type="evidence" value="ECO:0007669"/>
    <property type="project" value="UniProtKB-UniRule"/>
</dbReference>
<comment type="function">
    <text evidence="5">Could be a nuclease involved in processing of the 5'-end of pre-16S rRNA.</text>
</comment>
<accession>A0A2G6E4R4</accession>
<evidence type="ECO:0000313" key="7">
    <source>
        <dbReference type="EMBL" id="PID56741.1"/>
    </source>
</evidence>
<dbReference type="CDD" id="cd16964">
    <property type="entry name" value="YqgF"/>
    <property type="match status" value="1"/>
</dbReference>
<dbReference type="InterPro" id="IPR006641">
    <property type="entry name" value="YqgF/RNaseH-like_dom"/>
</dbReference>
<gene>
    <name evidence="7" type="ORF">CSB45_09875</name>
</gene>
<dbReference type="AlphaFoldDB" id="A0A2G6E4R4"/>
<evidence type="ECO:0000256" key="5">
    <source>
        <dbReference type="HAMAP-Rule" id="MF_00651"/>
    </source>
</evidence>
<keyword evidence="4 5" id="KW-0378">Hydrolase</keyword>
<proteinExistence type="inferred from homology"/>
<organism evidence="7 8">
    <name type="scientific">candidate division KSB3 bacterium</name>
    <dbReference type="NCBI Taxonomy" id="2044937"/>
    <lineage>
        <taxon>Bacteria</taxon>
        <taxon>candidate division KSB3</taxon>
    </lineage>
</organism>
<evidence type="ECO:0000313" key="8">
    <source>
        <dbReference type="Proteomes" id="UP000229740"/>
    </source>
</evidence>
<dbReference type="SMART" id="SM00732">
    <property type="entry name" value="YqgFc"/>
    <property type="match status" value="1"/>
</dbReference>
<evidence type="ECO:0000256" key="3">
    <source>
        <dbReference type="ARBA" id="ARBA00022722"/>
    </source>
</evidence>